<dbReference type="EMBL" id="LAZR01004696">
    <property type="protein sequence ID" value="KKN06396.1"/>
    <property type="molecule type" value="Genomic_DNA"/>
</dbReference>
<proteinExistence type="predicted"/>
<protein>
    <submittedName>
        <fullName evidence="1">Uncharacterized protein</fullName>
    </submittedName>
</protein>
<dbReference type="AlphaFoldDB" id="A0A0F9PZG2"/>
<accession>A0A0F9PZG2</accession>
<evidence type="ECO:0000313" key="1">
    <source>
        <dbReference type="EMBL" id="KKN06396.1"/>
    </source>
</evidence>
<comment type="caution">
    <text evidence="1">The sequence shown here is derived from an EMBL/GenBank/DDBJ whole genome shotgun (WGS) entry which is preliminary data.</text>
</comment>
<gene>
    <name evidence="1" type="ORF">LCGC14_1077570</name>
</gene>
<sequence>MIIRTETYAFCPACNYRLQECSDDESVENYYECLECGAEWDLDGFEKRQGCICGGFPPTQPCCEHCKYPYTDEVCAKNAQLKG</sequence>
<reference evidence="1" key="1">
    <citation type="journal article" date="2015" name="Nature">
        <title>Complex archaea that bridge the gap between prokaryotes and eukaryotes.</title>
        <authorList>
            <person name="Spang A."/>
            <person name="Saw J.H."/>
            <person name="Jorgensen S.L."/>
            <person name="Zaremba-Niedzwiedzka K."/>
            <person name="Martijn J."/>
            <person name="Lind A.E."/>
            <person name="van Eijk R."/>
            <person name="Schleper C."/>
            <person name="Guy L."/>
            <person name="Ettema T.J."/>
        </authorList>
    </citation>
    <scope>NUCLEOTIDE SEQUENCE</scope>
</reference>
<organism evidence="1">
    <name type="scientific">marine sediment metagenome</name>
    <dbReference type="NCBI Taxonomy" id="412755"/>
    <lineage>
        <taxon>unclassified sequences</taxon>
        <taxon>metagenomes</taxon>
        <taxon>ecological metagenomes</taxon>
    </lineage>
</organism>
<dbReference type="SUPFAM" id="SSF57783">
    <property type="entry name" value="Zinc beta-ribbon"/>
    <property type="match status" value="1"/>
</dbReference>
<name>A0A0F9PZG2_9ZZZZ</name>